<dbReference type="AlphaFoldDB" id="A0A517WXT0"/>
<organism evidence="1 2">
    <name type="scientific">Gimesia aquarii</name>
    <dbReference type="NCBI Taxonomy" id="2527964"/>
    <lineage>
        <taxon>Bacteria</taxon>
        <taxon>Pseudomonadati</taxon>
        <taxon>Planctomycetota</taxon>
        <taxon>Planctomycetia</taxon>
        <taxon>Planctomycetales</taxon>
        <taxon>Planctomycetaceae</taxon>
        <taxon>Gimesia</taxon>
    </lineage>
</organism>
<sequence>MQTLNPSIQDIKVATSKSQQQAVERIFSLLDKIEQKNLIQFASQRSHTRKTFRGTLSILLPTENPVLDLCDTEAINVQGLSISQSGVSFLFAGDIDRKDILVGLTVLDDKVIWFHSEIVRKKQFPEADFWEYGVKFLRKVNE</sequence>
<gene>
    <name evidence="1" type="ORF">V202x_34570</name>
</gene>
<evidence type="ECO:0000313" key="2">
    <source>
        <dbReference type="Proteomes" id="UP000318384"/>
    </source>
</evidence>
<dbReference type="EMBL" id="CP037422">
    <property type="protein sequence ID" value="QDU10059.1"/>
    <property type="molecule type" value="Genomic_DNA"/>
</dbReference>
<evidence type="ECO:0000313" key="1">
    <source>
        <dbReference type="EMBL" id="QDU10059.1"/>
    </source>
</evidence>
<protein>
    <submittedName>
        <fullName evidence="1">Uncharacterized protein</fullName>
    </submittedName>
</protein>
<dbReference type="RefSeq" id="WP_145177303.1">
    <property type="nucleotide sequence ID" value="NZ_CP037422.1"/>
</dbReference>
<reference evidence="1 2" key="1">
    <citation type="submission" date="2019-03" db="EMBL/GenBank/DDBJ databases">
        <title>Deep-cultivation of Planctomycetes and their phenomic and genomic characterization uncovers novel biology.</title>
        <authorList>
            <person name="Wiegand S."/>
            <person name="Jogler M."/>
            <person name="Boedeker C."/>
            <person name="Pinto D."/>
            <person name="Vollmers J."/>
            <person name="Rivas-Marin E."/>
            <person name="Kohn T."/>
            <person name="Peeters S.H."/>
            <person name="Heuer A."/>
            <person name="Rast P."/>
            <person name="Oberbeckmann S."/>
            <person name="Bunk B."/>
            <person name="Jeske O."/>
            <person name="Meyerdierks A."/>
            <person name="Storesund J.E."/>
            <person name="Kallscheuer N."/>
            <person name="Luecker S."/>
            <person name="Lage O.M."/>
            <person name="Pohl T."/>
            <person name="Merkel B.J."/>
            <person name="Hornburger P."/>
            <person name="Mueller R.-W."/>
            <person name="Bruemmer F."/>
            <person name="Labrenz M."/>
            <person name="Spormann A.M."/>
            <person name="Op den Camp H."/>
            <person name="Overmann J."/>
            <person name="Amann R."/>
            <person name="Jetten M.S.M."/>
            <person name="Mascher T."/>
            <person name="Medema M.H."/>
            <person name="Devos D.P."/>
            <person name="Kaster A.-K."/>
            <person name="Ovreas L."/>
            <person name="Rohde M."/>
            <person name="Galperin M.Y."/>
            <person name="Jogler C."/>
        </authorList>
    </citation>
    <scope>NUCLEOTIDE SEQUENCE [LARGE SCALE GENOMIC DNA]</scope>
    <source>
        <strain evidence="1 2">V202</strain>
    </source>
</reference>
<dbReference type="Proteomes" id="UP000318384">
    <property type="component" value="Chromosome"/>
</dbReference>
<accession>A0A517WXT0</accession>
<name>A0A517WXT0_9PLAN</name>
<dbReference type="OrthoDB" id="213570at2"/>
<proteinExistence type="predicted"/>
<keyword evidence="2" id="KW-1185">Reference proteome</keyword>